<dbReference type="SUPFAM" id="SSF53335">
    <property type="entry name" value="S-adenosyl-L-methionine-dependent methyltransferases"/>
    <property type="match status" value="1"/>
</dbReference>
<evidence type="ECO:0000256" key="1">
    <source>
        <dbReference type="ARBA" id="ARBA00004496"/>
    </source>
</evidence>
<dbReference type="PANTHER" id="PTHR11579:SF0">
    <property type="entry name" value="PROTEIN-L-ISOASPARTATE(D-ASPARTATE) O-METHYLTRANSFERASE"/>
    <property type="match status" value="1"/>
</dbReference>
<comment type="similarity">
    <text evidence="2">Belongs to the methyltransferase superfamily. L-isoaspartyl/D-aspartyl protein methyltransferase family.</text>
</comment>
<dbReference type="PANTHER" id="PTHR11579">
    <property type="entry name" value="PROTEIN-L-ISOASPARTATE O-METHYLTRANSFERASE"/>
    <property type="match status" value="1"/>
</dbReference>
<protein>
    <recommendedName>
        <fullName evidence="3">protein-L-isoaspartate(D-aspartate) O-methyltransferase</fullName>
        <ecNumber evidence="3">2.1.1.77</ecNumber>
    </recommendedName>
</protein>
<sequence>MAGCMGVMMGAGAEGGNLELRHDNLFDEKVLSTLGAFDVIHVGAAATEDMIPVLTQLLAPGGRLVVPVGPPLGLQWLTVFDKGLDGSLSRHQEVEVRVMPLTRPASQIVW</sequence>
<evidence type="ECO:0000256" key="6">
    <source>
        <dbReference type="ARBA" id="ARBA00022679"/>
    </source>
</evidence>
<dbReference type="Pfam" id="PF01135">
    <property type="entry name" value="PCMT"/>
    <property type="match status" value="1"/>
</dbReference>
<dbReference type="Gene3D" id="3.40.50.150">
    <property type="entry name" value="Vaccinia Virus protein VP39"/>
    <property type="match status" value="1"/>
</dbReference>
<keyword evidence="4" id="KW-0963">Cytoplasm</keyword>
<evidence type="ECO:0000256" key="5">
    <source>
        <dbReference type="ARBA" id="ARBA00022603"/>
    </source>
</evidence>
<dbReference type="InterPro" id="IPR000682">
    <property type="entry name" value="PCMT"/>
</dbReference>
<keyword evidence="6" id="KW-0808">Transferase</keyword>
<keyword evidence="7" id="KW-0949">S-adenosyl-L-methionine</keyword>
<evidence type="ECO:0000256" key="2">
    <source>
        <dbReference type="ARBA" id="ARBA00005369"/>
    </source>
</evidence>
<reference evidence="8" key="1">
    <citation type="submission" date="2017-08" db="EMBL/GenBank/DDBJ databases">
        <authorList>
            <person name="Polle J.E."/>
            <person name="Barry K."/>
            <person name="Cushman J."/>
            <person name="Schmutz J."/>
            <person name="Tran D."/>
            <person name="Hathwaick L.T."/>
            <person name="Yim W.C."/>
            <person name="Jenkins J."/>
            <person name="Mckie-Krisberg Z.M."/>
            <person name="Prochnik S."/>
            <person name="Lindquist E."/>
            <person name="Dockter R.B."/>
            <person name="Adam C."/>
            <person name="Molina H."/>
            <person name="Bunkerborg J."/>
            <person name="Jin E."/>
            <person name="Buchheim M."/>
            <person name="Magnuson J."/>
        </authorList>
    </citation>
    <scope>NUCLEOTIDE SEQUENCE</scope>
    <source>
        <strain evidence="8">CCAP 19/18</strain>
    </source>
</reference>
<evidence type="ECO:0000256" key="3">
    <source>
        <dbReference type="ARBA" id="ARBA00011890"/>
    </source>
</evidence>
<evidence type="ECO:0000313" key="8">
    <source>
        <dbReference type="EMBL" id="KAF5833965.1"/>
    </source>
</evidence>
<keyword evidence="5" id="KW-0489">Methyltransferase</keyword>
<accession>A0ABQ7GH77</accession>
<evidence type="ECO:0000313" key="9">
    <source>
        <dbReference type="Proteomes" id="UP000815325"/>
    </source>
</evidence>
<dbReference type="InterPro" id="IPR029063">
    <property type="entry name" value="SAM-dependent_MTases_sf"/>
</dbReference>
<proteinExistence type="inferred from homology"/>
<evidence type="ECO:0000256" key="7">
    <source>
        <dbReference type="ARBA" id="ARBA00022691"/>
    </source>
</evidence>
<dbReference type="Proteomes" id="UP000815325">
    <property type="component" value="Unassembled WGS sequence"/>
</dbReference>
<comment type="caution">
    <text evidence="8">The sequence shown here is derived from an EMBL/GenBank/DDBJ whole genome shotgun (WGS) entry which is preliminary data.</text>
</comment>
<dbReference type="EMBL" id="MU069782">
    <property type="protein sequence ID" value="KAF5833966.1"/>
    <property type="molecule type" value="Genomic_DNA"/>
</dbReference>
<gene>
    <name evidence="8" type="ORF">DUNSADRAFT_9530</name>
</gene>
<organism evidence="8 9">
    <name type="scientific">Dunaliella salina</name>
    <name type="common">Green alga</name>
    <name type="synonym">Protococcus salinus</name>
    <dbReference type="NCBI Taxonomy" id="3046"/>
    <lineage>
        <taxon>Eukaryota</taxon>
        <taxon>Viridiplantae</taxon>
        <taxon>Chlorophyta</taxon>
        <taxon>core chlorophytes</taxon>
        <taxon>Chlorophyceae</taxon>
        <taxon>CS clade</taxon>
        <taxon>Chlamydomonadales</taxon>
        <taxon>Dunaliellaceae</taxon>
        <taxon>Dunaliella</taxon>
    </lineage>
</organism>
<dbReference type="EC" id="2.1.1.77" evidence="3"/>
<dbReference type="EMBL" id="MU069782">
    <property type="protein sequence ID" value="KAF5833965.1"/>
    <property type="molecule type" value="Genomic_DNA"/>
</dbReference>
<keyword evidence="9" id="KW-1185">Reference proteome</keyword>
<evidence type="ECO:0000256" key="4">
    <source>
        <dbReference type="ARBA" id="ARBA00022490"/>
    </source>
</evidence>
<reference evidence="8" key="2">
    <citation type="submission" date="2020-06" db="EMBL/GenBank/DDBJ databases">
        <authorList>
            <consortium name="DOE Joint Genome Institute"/>
            <person name="Calhoun S."/>
            <person name="Polle J.E."/>
            <person name="Mckie-Krisberg Z."/>
            <person name="Prochnik S."/>
            <person name="Neofotis P."/>
            <person name="Yim W.C."/>
            <person name="Hathwaik L.T."/>
            <person name="Jenkins J."/>
            <person name="Molina H."/>
            <person name="Bunkenborg J."/>
            <person name="Grigoriev I.V."/>
            <person name="Barry K."/>
            <person name="Schmutz J."/>
            <person name="Jin E."/>
            <person name="Cushman J.C."/>
            <person name="Magnuson J.K."/>
        </authorList>
    </citation>
    <scope>NUCLEOTIDE SEQUENCE</scope>
    <source>
        <strain evidence="8">CCAP 19/18</strain>
    </source>
</reference>
<name>A0ABQ7GH77_DUNSA</name>
<comment type="subcellular location">
    <subcellularLocation>
        <location evidence="1">Cytoplasm</location>
    </subcellularLocation>
</comment>